<keyword evidence="4" id="KW-0808">Transferase</keyword>
<dbReference type="GO" id="GO:0004659">
    <property type="term" value="F:prenyltransferase activity"/>
    <property type="evidence" value="ECO:0007669"/>
    <property type="project" value="InterPro"/>
</dbReference>
<evidence type="ECO:0000256" key="6">
    <source>
        <dbReference type="ARBA" id="ARBA00022989"/>
    </source>
</evidence>
<evidence type="ECO:0000256" key="4">
    <source>
        <dbReference type="ARBA" id="ARBA00022679"/>
    </source>
</evidence>
<dbReference type="Proteomes" id="UP000220922">
    <property type="component" value="Unassembled WGS sequence"/>
</dbReference>
<feature type="transmembrane region" description="Helical" evidence="8">
    <location>
        <begin position="36"/>
        <end position="57"/>
    </location>
</feature>
<organism evidence="9 10">
    <name type="scientific">Candidatus Chloroploca asiatica</name>
    <dbReference type="NCBI Taxonomy" id="1506545"/>
    <lineage>
        <taxon>Bacteria</taxon>
        <taxon>Bacillati</taxon>
        <taxon>Chloroflexota</taxon>
        <taxon>Chloroflexia</taxon>
        <taxon>Chloroflexales</taxon>
        <taxon>Chloroflexineae</taxon>
        <taxon>Oscillochloridaceae</taxon>
        <taxon>Candidatus Chloroploca</taxon>
    </lineage>
</organism>
<feature type="transmembrane region" description="Helical" evidence="8">
    <location>
        <begin position="252"/>
        <end position="271"/>
    </location>
</feature>
<comment type="caution">
    <text evidence="9">The sequence shown here is derived from an EMBL/GenBank/DDBJ whole genome shotgun (WGS) entry which is preliminary data.</text>
</comment>
<feature type="transmembrane region" description="Helical" evidence="8">
    <location>
        <begin position="229"/>
        <end position="246"/>
    </location>
</feature>
<keyword evidence="3" id="KW-0474">Menaquinone biosynthesis</keyword>
<dbReference type="GO" id="GO:0042371">
    <property type="term" value="P:vitamin K biosynthetic process"/>
    <property type="evidence" value="ECO:0007669"/>
    <property type="project" value="TreeGrafter"/>
</dbReference>
<evidence type="ECO:0000256" key="2">
    <source>
        <dbReference type="ARBA" id="ARBA00004863"/>
    </source>
</evidence>
<reference evidence="9 10" key="1">
    <citation type="submission" date="2016-05" db="EMBL/GenBank/DDBJ databases">
        <authorList>
            <person name="Lavstsen T."/>
            <person name="Jespersen J.S."/>
        </authorList>
    </citation>
    <scope>NUCLEOTIDE SEQUENCE [LARGE SCALE GENOMIC DNA]</scope>
    <source>
        <strain evidence="9 10">B7-9</strain>
    </source>
</reference>
<dbReference type="PANTHER" id="PTHR13929:SF0">
    <property type="entry name" value="UBIA PRENYLTRANSFERASE DOMAIN-CONTAINING PROTEIN 1"/>
    <property type="match status" value="1"/>
</dbReference>
<keyword evidence="7 8" id="KW-0472">Membrane</keyword>
<dbReference type="InterPro" id="IPR044878">
    <property type="entry name" value="UbiA_sf"/>
</dbReference>
<evidence type="ECO:0000256" key="1">
    <source>
        <dbReference type="ARBA" id="ARBA00004141"/>
    </source>
</evidence>
<feature type="transmembrane region" description="Helical" evidence="8">
    <location>
        <begin position="153"/>
        <end position="174"/>
    </location>
</feature>
<dbReference type="OrthoDB" id="9767568at2"/>
<protein>
    <recommendedName>
        <fullName evidence="11">Ubiquinone biosynthesis protein UbiA</fullName>
    </recommendedName>
</protein>
<dbReference type="GO" id="GO:0009234">
    <property type="term" value="P:menaquinone biosynthetic process"/>
    <property type="evidence" value="ECO:0007669"/>
    <property type="project" value="UniProtKB-UniPathway"/>
</dbReference>
<name>A0A2H3KTW0_9CHLR</name>
<evidence type="ECO:0008006" key="11">
    <source>
        <dbReference type="Google" id="ProtNLM"/>
    </source>
</evidence>
<sequence>MPRTLWKQTASLIALGRPLHLLGGALFYSLGAVTAIYAGATLSWVTALGGLLAMLAAQLMAHYSNDFFDFDADQANPNPTQWSGGSRVLPAGHLPPQVALIASLVFAVLGLLLILWFAPQTPAPLLTVVVFLVAAFFAWSYSSPPLWLNRRRLGELFGAVTVPGSTLLLGFVVQRGSLELLPLLVAIPLCLMQFGQLVTVNVPDAEGDRLVGKHTLIVWLGPDRMRGPYLAMLALAYLSLPLLVVAGLPWPVALAVLITAPIALWLGFQVIRGAWYKPATWNALGFWSIGLIVGTALCEFGAFLLML</sequence>
<dbReference type="CDD" id="cd13962">
    <property type="entry name" value="PT_UbiA_UBIAD1"/>
    <property type="match status" value="1"/>
</dbReference>
<dbReference type="UniPathway" id="UPA00079"/>
<proteinExistence type="predicted"/>
<accession>A0A2H3KTW0</accession>
<comment type="pathway">
    <text evidence="2">Quinol/quinone metabolism; menaquinone biosynthesis.</text>
</comment>
<feature type="transmembrane region" description="Helical" evidence="8">
    <location>
        <begin position="180"/>
        <end position="200"/>
    </location>
</feature>
<evidence type="ECO:0000313" key="10">
    <source>
        <dbReference type="Proteomes" id="UP000220922"/>
    </source>
</evidence>
<feature type="transmembrane region" description="Helical" evidence="8">
    <location>
        <begin position="123"/>
        <end position="141"/>
    </location>
</feature>
<feature type="transmembrane region" description="Helical" evidence="8">
    <location>
        <begin position="98"/>
        <end position="117"/>
    </location>
</feature>
<keyword evidence="5 8" id="KW-0812">Transmembrane</keyword>
<feature type="transmembrane region" description="Helical" evidence="8">
    <location>
        <begin position="283"/>
        <end position="306"/>
    </location>
</feature>
<keyword evidence="10" id="KW-1185">Reference proteome</keyword>
<dbReference type="PANTHER" id="PTHR13929">
    <property type="entry name" value="1,4-DIHYDROXY-2-NAPHTHOATE OCTAPRENYLTRANSFERASE"/>
    <property type="match status" value="1"/>
</dbReference>
<evidence type="ECO:0000313" key="9">
    <source>
        <dbReference type="EMBL" id="PDV97302.1"/>
    </source>
</evidence>
<gene>
    <name evidence="9" type="ORF">A9Q02_05145</name>
</gene>
<feature type="transmembrane region" description="Helical" evidence="8">
    <location>
        <begin position="12"/>
        <end position="30"/>
    </location>
</feature>
<comment type="subcellular location">
    <subcellularLocation>
        <location evidence="1">Membrane</location>
        <topology evidence="1">Multi-pass membrane protein</topology>
    </subcellularLocation>
</comment>
<evidence type="ECO:0000256" key="5">
    <source>
        <dbReference type="ARBA" id="ARBA00022692"/>
    </source>
</evidence>
<evidence type="ECO:0000256" key="3">
    <source>
        <dbReference type="ARBA" id="ARBA00022428"/>
    </source>
</evidence>
<evidence type="ECO:0000256" key="7">
    <source>
        <dbReference type="ARBA" id="ARBA00023136"/>
    </source>
</evidence>
<dbReference type="InterPro" id="IPR026046">
    <property type="entry name" value="UBIAD1"/>
</dbReference>
<dbReference type="GO" id="GO:0016020">
    <property type="term" value="C:membrane"/>
    <property type="evidence" value="ECO:0007669"/>
    <property type="project" value="UniProtKB-SubCell"/>
</dbReference>
<dbReference type="Gene3D" id="1.10.357.140">
    <property type="entry name" value="UbiA prenyltransferase"/>
    <property type="match status" value="1"/>
</dbReference>
<dbReference type="AlphaFoldDB" id="A0A2H3KTW0"/>
<keyword evidence="6 8" id="KW-1133">Transmembrane helix</keyword>
<dbReference type="EMBL" id="LYXE01000157">
    <property type="protein sequence ID" value="PDV97302.1"/>
    <property type="molecule type" value="Genomic_DNA"/>
</dbReference>
<dbReference type="InterPro" id="IPR000537">
    <property type="entry name" value="UbiA_prenyltransferase"/>
</dbReference>
<evidence type="ECO:0000256" key="8">
    <source>
        <dbReference type="SAM" id="Phobius"/>
    </source>
</evidence>
<dbReference type="Pfam" id="PF01040">
    <property type="entry name" value="UbiA"/>
    <property type="match status" value="1"/>
</dbReference>